<dbReference type="GeneID" id="68296584"/>
<accession>A0A9P3CNR5</accession>
<dbReference type="OrthoDB" id="4138492at2759"/>
<keyword evidence="1" id="KW-1133">Transmembrane helix</keyword>
<dbReference type="AlphaFoldDB" id="A0A9P3CNR5"/>
<comment type="caution">
    <text evidence="3">The sequence shown here is derived from an EMBL/GenBank/DDBJ whole genome shotgun (WGS) entry which is preliminary data.</text>
</comment>
<evidence type="ECO:0000256" key="1">
    <source>
        <dbReference type="SAM" id="Phobius"/>
    </source>
</evidence>
<keyword evidence="1" id="KW-0472">Membrane</keyword>
<feature type="domain" description="AMP-dependent synthetase/ligase" evidence="2">
    <location>
        <begin position="143"/>
        <end position="548"/>
    </location>
</feature>
<dbReference type="Proteomes" id="UP000825890">
    <property type="component" value="Unassembled WGS sequence"/>
</dbReference>
<dbReference type="SUPFAM" id="SSF56801">
    <property type="entry name" value="Acetyl-CoA synthetase-like"/>
    <property type="match status" value="1"/>
</dbReference>
<evidence type="ECO:0000313" key="4">
    <source>
        <dbReference type="Proteomes" id="UP000825890"/>
    </source>
</evidence>
<dbReference type="PANTHER" id="PTHR43272">
    <property type="entry name" value="LONG-CHAIN-FATTY-ACID--COA LIGASE"/>
    <property type="match status" value="1"/>
</dbReference>
<gene>
    <name evidence="3" type="ORF">CKM354_001100900</name>
</gene>
<reference evidence="3 4" key="1">
    <citation type="submission" date="2021-01" db="EMBL/GenBank/DDBJ databases">
        <title>Cercospora kikuchii MAFF 305040 whole genome shotgun sequence.</title>
        <authorList>
            <person name="Kashiwa T."/>
            <person name="Suzuki T."/>
        </authorList>
    </citation>
    <scope>NUCLEOTIDE SEQUENCE [LARGE SCALE GENOMIC DNA]</scope>
    <source>
        <strain evidence="3 4">MAFF 305040</strain>
    </source>
</reference>
<dbReference type="Gene3D" id="3.40.50.12780">
    <property type="entry name" value="N-terminal domain of ligase-like"/>
    <property type="match status" value="1"/>
</dbReference>
<protein>
    <recommendedName>
        <fullName evidence="2">AMP-dependent synthetase/ligase domain-containing protein</fullName>
    </recommendedName>
</protein>
<keyword evidence="4" id="KW-1185">Reference proteome</keyword>
<dbReference type="RefSeq" id="XP_044662421.1">
    <property type="nucleotide sequence ID" value="XM_044806486.1"/>
</dbReference>
<sequence length="567" mass="60661">MPNALESLDATVASLLADWNIVTSLLALALAAFFIYPVIYPNEPDTHPLLLARQATPSAVRQKGESAAYRSPEVPHGYALKSGLNVKDASAPRWASGKDGDIRDIWREVQKGGSQGPDGKEIPRGLIMTVLGKQEIIEHDVDELSKEIAIIGKHFKDAGIKRVAIYLPNSVEYLSTIFACAFYGLSPVLLPYNVPHPKVYELLNATGANALVANAGTLPLDDLTKQCQQLRLVTWVVERTSKHMDWNGVPDHAQGRLQVSVWHDLVDDNKSSASAQLPSNESGDKPGDVIFVWQHTDPAIKPDIVALTQDNIVAGTAALITAIPLRQRLSSADLVLPADTFTHSYVLCQTFAALFMHTSLAINSVAAPGVDLALARRGVAPTVIIASAETLAKLHQQETGALSSGLQKFGKYSQDQTIAAGRLPTDGLLFKLLAPKSGSTEPGKLRLILTSDRLGAGSPPLTSTMLSDLRIFTRSRIIYALTAPQVAGAVSQTNVFDYRRVDGAAHGHFGVPLSSVEVKLLSPEDDSRVGGSEPKGQLTVIGPAVVGGRAQLNVQATIREDGTVAYA</sequence>
<feature type="transmembrane region" description="Helical" evidence="1">
    <location>
        <begin position="20"/>
        <end position="39"/>
    </location>
</feature>
<keyword evidence="1" id="KW-0812">Transmembrane</keyword>
<evidence type="ECO:0000313" key="3">
    <source>
        <dbReference type="EMBL" id="GIZ47934.1"/>
    </source>
</evidence>
<evidence type="ECO:0000259" key="2">
    <source>
        <dbReference type="Pfam" id="PF00501"/>
    </source>
</evidence>
<name>A0A9P3CNR5_9PEZI</name>
<dbReference type="EMBL" id="BOLY01000007">
    <property type="protein sequence ID" value="GIZ47934.1"/>
    <property type="molecule type" value="Genomic_DNA"/>
</dbReference>
<dbReference type="InterPro" id="IPR000873">
    <property type="entry name" value="AMP-dep_synth/lig_dom"/>
</dbReference>
<dbReference type="GO" id="GO:0004467">
    <property type="term" value="F:long-chain fatty acid-CoA ligase activity"/>
    <property type="evidence" value="ECO:0007669"/>
    <property type="project" value="TreeGrafter"/>
</dbReference>
<dbReference type="GO" id="GO:0016020">
    <property type="term" value="C:membrane"/>
    <property type="evidence" value="ECO:0007669"/>
    <property type="project" value="TreeGrafter"/>
</dbReference>
<dbReference type="PANTHER" id="PTHR43272:SF11">
    <property type="entry name" value="AMP-DEPENDENT SYNTHETASE_LIGASE DOMAIN-CONTAINING PROTEIN"/>
    <property type="match status" value="1"/>
</dbReference>
<proteinExistence type="predicted"/>
<organism evidence="3 4">
    <name type="scientific">Cercospora kikuchii</name>
    <dbReference type="NCBI Taxonomy" id="84275"/>
    <lineage>
        <taxon>Eukaryota</taxon>
        <taxon>Fungi</taxon>
        <taxon>Dikarya</taxon>
        <taxon>Ascomycota</taxon>
        <taxon>Pezizomycotina</taxon>
        <taxon>Dothideomycetes</taxon>
        <taxon>Dothideomycetidae</taxon>
        <taxon>Mycosphaerellales</taxon>
        <taxon>Mycosphaerellaceae</taxon>
        <taxon>Cercospora</taxon>
    </lineage>
</organism>
<dbReference type="Pfam" id="PF00501">
    <property type="entry name" value="AMP-binding"/>
    <property type="match status" value="1"/>
</dbReference>
<feature type="transmembrane region" description="Helical" evidence="1">
    <location>
        <begin position="171"/>
        <end position="190"/>
    </location>
</feature>
<dbReference type="InterPro" id="IPR042099">
    <property type="entry name" value="ANL_N_sf"/>
</dbReference>
<dbReference type="GO" id="GO:0005783">
    <property type="term" value="C:endoplasmic reticulum"/>
    <property type="evidence" value="ECO:0007669"/>
    <property type="project" value="TreeGrafter"/>
</dbReference>